<proteinExistence type="predicted"/>
<accession>A0A330LK99</accession>
<dbReference type="OrthoDB" id="9771118at2"/>
<reference evidence="3" key="1">
    <citation type="submission" date="2018-05" db="EMBL/GenBank/DDBJ databases">
        <authorList>
            <person name="Cea G.-C."/>
            <person name="William W."/>
        </authorList>
    </citation>
    <scope>NUCLEOTIDE SEQUENCE [LARGE SCALE GENOMIC DNA]</scope>
    <source>
        <strain evidence="3">DB21MT 5</strain>
    </source>
</reference>
<dbReference type="InterPro" id="IPR017740">
    <property type="entry name" value="TssA-like"/>
</dbReference>
<dbReference type="InterPro" id="IPR010657">
    <property type="entry name" value="ImpA_N"/>
</dbReference>
<evidence type="ECO:0000313" key="2">
    <source>
        <dbReference type="EMBL" id="SQD77143.1"/>
    </source>
</evidence>
<dbReference type="KEGG" id="mya:MORIYA_0665"/>
<sequence>MSVLNSQIIEDIALPINGELPCGLDPRSDTSPLSQYYRLKEVRTRTRADERSALIGIDSDETMNNFVREWSPIKDEIPQILAQETKDLEYCAWLIEALCRTDGFAGLTIGFTLAHQLISQFWDGLYPSPDEDGLETRIAPLLGLNGFEGEGVLLMPILSIPLVETGSGERFATWQIEQASQLNSLSADKQKAKIANGAISLKQIKEALNEVSDDELVSLKNDIAEAIMAFRLLADKMDEVMSGDAQPTSKITEKLQHCESIFTFITLERFNVINAEAAVEASVVEQVAEDAVELNGASHSSNHSSGASVPLKSVNGYDFMQMDQSLNNRHEAIKALHKIEQYFRTTEPHSPISYAIAQAIRWSELSLPELLAELVSDPSARTDYFKLTGIIQDEET</sequence>
<organism evidence="2 3">
    <name type="scientific">Moritella yayanosii</name>
    <dbReference type="NCBI Taxonomy" id="69539"/>
    <lineage>
        <taxon>Bacteria</taxon>
        <taxon>Pseudomonadati</taxon>
        <taxon>Pseudomonadota</taxon>
        <taxon>Gammaproteobacteria</taxon>
        <taxon>Alteromonadales</taxon>
        <taxon>Moritellaceae</taxon>
        <taxon>Moritella</taxon>
    </lineage>
</organism>
<dbReference type="PANTHER" id="PTHR37951:SF1">
    <property type="entry name" value="TYPE VI SECRETION SYSTEM COMPONENT TSSA1"/>
    <property type="match status" value="1"/>
</dbReference>
<dbReference type="NCBIfam" id="TIGR03363">
    <property type="entry name" value="VI_chp_8"/>
    <property type="match status" value="1"/>
</dbReference>
<dbReference type="EMBL" id="LS483250">
    <property type="protein sequence ID" value="SQD77143.1"/>
    <property type="molecule type" value="Genomic_DNA"/>
</dbReference>
<evidence type="ECO:0000313" key="3">
    <source>
        <dbReference type="Proteomes" id="UP000250163"/>
    </source>
</evidence>
<dbReference type="Proteomes" id="UP000250163">
    <property type="component" value="Chromosome MORIYA"/>
</dbReference>
<dbReference type="Pfam" id="PF06812">
    <property type="entry name" value="ImpA_N"/>
    <property type="match status" value="1"/>
</dbReference>
<protein>
    <submittedName>
        <fullName evidence="2">Putative Type VI secretion system-associated, ImpA</fullName>
    </submittedName>
</protein>
<keyword evidence="3" id="KW-1185">Reference proteome</keyword>
<dbReference type="AlphaFoldDB" id="A0A330LK99"/>
<feature type="domain" description="ImpA N-terminal" evidence="1">
    <location>
        <begin position="15"/>
        <end position="145"/>
    </location>
</feature>
<dbReference type="PANTHER" id="PTHR37951">
    <property type="entry name" value="CYTOPLASMIC PROTEIN-RELATED"/>
    <property type="match status" value="1"/>
</dbReference>
<dbReference type="RefSeq" id="WP_112712632.1">
    <property type="nucleotide sequence ID" value="NZ_LS483250.1"/>
</dbReference>
<gene>
    <name evidence="2" type="ORF">MORIYA_0665</name>
</gene>
<name>A0A330LK99_9GAMM</name>
<evidence type="ECO:0000259" key="1">
    <source>
        <dbReference type="Pfam" id="PF06812"/>
    </source>
</evidence>